<dbReference type="HOGENOM" id="CLU_016455_0_0_11"/>
<dbReference type="InterPro" id="IPR004474">
    <property type="entry name" value="LytR_CpsA_psr"/>
</dbReference>
<evidence type="ECO:0000256" key="2">
    <source>
        <dbReference type="SAM" id="MobiDB-lite"/>
    </source>
</evidence>
<evidence type="ECO:0000259" key="4">
    <source>
        <dbReference type="Pfam" id="PF03816"/>
    </source>
</evidence>
<evidence type="ECO:0000256" key="1">
    <source>
        <dbReference type="ARBA" id="ARBA00006068"/>
    </source>
</evidence>
<keyword evidence="3" id="KW-1133">Transmembrane helix</keyword>
<dbReference type="Gene3D" id="3.40.630.190">
    <property type="entry name" value="LCP protein"/>
    <property type="match status" value="1"/>
</dbReference>
<feature type="transmembrane region" description="Helical" evidence="3">
    <location>
        <begin position="26"/>
        <end position="50"/>
    </location>
</feature>
<dbReference type="OrthoDB" id="3573673at2"/>
<dbReference type="EMBL" id="AGZR01000003">
    <property type="protein sequence ID" value="EPD33785.1"/>
    <property type="molecule type" value="Genomic_DNA"/>
</dbReference>
<dbReference type="NCBIfam" id="TIGR00350">
    <property type="entry name" value="lytR_cpsA_psr"/>
    <property type="match status" value="1"/>
</dbReference>
<comment type="caution">
    <text evidence="5">The sequence shown here is derived from an EMBL/GenBank/DDBJ whole genome shotgun (WGS) entry which is preliminary data.</text>
</comment>
<dbReference type="STRING" id="883161.HMPREF9306_00197"/>
<gene>
    <name evidence="5" type="ORF">HMPREF9306_00197</name>
</gene>
<sequence>MGLPKRGLVDDTASRQSADRHPIRRWLLRILLCVVAFVLSFAVTAAALIYSDLSGRVNNFEAPAMAGRTPPDSYDGLPINVLIIGSDTRAGQQNIEGSVEGDTSARSDTTMVAHISADRKSVNVVSIPRDLIVDIPSCERKDGSVSQPQRAQFNWAFSIGGEGGDLSSAVYCTWKTVEEMSGIRIDESVVVDFNGFAAMIDALGGINMYVPYAVHDYEYSKLFLDPGCQHFDGEKALAYARVRHGVEGSDGSDLRRIERQQAVMSVMLHTALNKNILTSVSELYRFVGNGLSSLTISEGLSSVAQLVGLGWSLQSINPENLRFVTLPVAPAPEDINRVVLDGNGADDIWESFKNDSPLPPGTEVRDGNGSVYEIPDLSVQPIQPSDSPAAESTEGTEPAAEAPVEPAPTETEAETAPGLQNGELTPAELARLQRECELSGR</sequence>
<dbReference type="Proteomes" id="UP000014417">
    <property type="component" value="Unassembled WGS sequence"/>
</dbReference>
<keyword evidence="3" id="KW-0812">Transmembrane</keyword>
<dbReference type="Pfam" id="PF03816">
    <property type="entry name" value="LytR_cpsA_psr"/>
    <property type="match status" value="1"/>
</dbReference>
<dbReference type="PANTHER" id="PTHR33392">
    <property type="entry name" value="POLYISOPRENYL-TEICHOIC ACID--PEPTIDOGLYCAN TEICHOIC ACID TRANSFERASE TAGU"/>
    <property type="match status" value="1"/>
</dbReference>
<evidence type="ECO:0000313" key="6">
    <source>
        <dbReference type="Proteomes" id="UP000014417"/>
    </source>
</evidence>
<dbReference type="RefSeq" id="WP_016455057.1">
    <property type="nucleotide sequence ID" value="NZ_KE150269.1"/>
</dbReference>
<protein>
    <recommendedName>
        <fullName evidence="4">Cell envelope-related transcriptional attenuator domain-containing protein</fullName>
    </recommendedName>
</protein>
<feature type="domain" description="Cell envelope-related transcriptional attenuator" evidence="4">
    <location>
        <begin position="106"/>
        <end position="271"/>
    </location>
</feature>
<comment type="similarity">
    <text evidence="1">Belongs to the LytR/CpsA/Psr (LCP) family.</text>
</comment>
<dbReference type="AlphaFoldDB" id="S2W6C0"/>
<keyword evidence="6" id="KW-1185">Reference proteome</keyword>
<name>S2W6C0_9ACTN</name>
<evidence type="ECO:0000256" key="3">
    <source>
        <dbReference type="SAM" id="Phobius"/>
    </source>
</evidence>
<dbReference type="InterPro" id="IPR050922">
    <property type="entry name" value="LytR/CpsA/Psr_CW_biosynth"/>
</dbReference>
<reference evidence="5 6" key="1">
    <citation type="submission" date="2013-04" db="EMBL/GenBank/DDBJ databases">
        <title>The Genome Sequence of Propionimicrobium lymphophilum ACS-093-V-SCH5.</title>
        <authorList>
            <consortium name="The Broad Institute Genomics Platform"/>
            <person name="Earl A."/>
            <person name="Ward D."/>
            <person name="Feldgarden M."/>
            <person name="Gevers D."/>
            <person name="Saerens B."/>
            <person name="Vaneechoutte M."/>
            <person name="Walker B."/>
            <person name="Young S."/>
            <person name="Zeng Q."/>
            <person name="Gargeya S."/>
            <person name="Fitzgerald M."/>
            <person name="Haas B."/>
            <person name="Abouelleil A."/>
            <person name="Allen A.W."/>
            <person name="Alvarado L."/>
            <person name="Arachchi H.M."/>
            <person name="Berlin A.M."/>
            <person name="Chapman S.B."/>
            <person name="Gainer-Dewar J."/>
            <person name="Goldberg J."/>
            <person name="Griggs A."/>
            <person name="Gujja S."/>
            <person name="Hansen M."/>
            <person name="Howarth C."/>
            <person name="Imamovic A."/>
            <person name="Ireland A."/>
            <person name="Larimer J."/>
            <person name="McCowan C."/>
            <person name="Murphy C."/>
            <person name="Pearson M."/>
            <person name="Poon T.W."/>
            <person name="Priest M."/>
            <person name="Roberts A."/>
            <person name="Saif S."/>
            <person name="Shea T."/>
            <person name="Sisk P."/>
            <person name="Sykes S."/>
            <person name="Wortman J."/>
            <person name="Nusbaum C."/>
            <person name="Birren B."/>
        </authorList>
    </citation>
    <scope>NUCLEOTIDE SEQUENCE [LARGE SCALE GENOMIC DNA]</scope>
    <source>
        <strain evidence="5 6">ACS-093-V-SCH5</strain>
    </source>
</reference>
<feature type="compositionally biased region" description="Low complexity" evidence="2">
    <location>
        <begin position="388"/>
        <end position="417"/>
    </location>
</feature>
<keyword evidence="3" id="KW-0472">Membrane</keyword>
<feature type="region of interest" description="Disordered" evidence="2">
    <location>
        <begin position="350"/>
        <end position="427"/>
    </location>
</feature>
<proteinExistence type="inferred from homology"/>
<evidence type="ECO:0000313" key="5">
    <source>
        <dbReference type="EMBL" id="EPD33785.1"/>
    </source>
</evidence>
<accession>S2W6C0</accession>
<dbReference type="PATRIC" id="fig|883161.3.peg.207"/>
<dbReference type="PANTHER" id="PTHR33392:SF6">
    <property type="entry name" value="POLYISOPRENYL-TEICHOIC ACID--PEPTIDOGLYCAN TEICHOIC ACID TRANSFERASE TAGU"/>
    <property type="match status" value="1"/>
</dbReference>
<organism evidence="5 6">
    <name type="scientific">Propionimicrobium lymphophilum ACS-093-V-SCH5</name>
    <dbReference type="NCBI Taxonomy" id="883161"/>
    <lineage>
        <taxon>Bacteria</taxon>
        <taxon>Bacillati</taxon>
        <taxon>Actinomycetota</taxon>
        <taxon>Actinomycetes</taxon>
        <taxon>Propionibacteriales</taxon>
        <taxon>Propionibacteriaceae</taxon>
        <taxon>Propionimicrobium</taxon>
    </lineage>
</organism>